<gene>
    <name evidence="14" type="primary">rnhB</name>
    <name evidence="18" type="ORF">COX39_01690</name>
</gene>
<keyword evidence="12 14" id="KW-0378">Hydrolase</keyword>
<evidence type="ECO:0000256" key="5">
    <source>
        <dbReference type="ARBA" id="ARBA00007383"/>
    </source>
</evidence>
<feature type="domain" description="RNase H type-2" evidence="17">
    <location>
        <begin position="64"/>
        <end position="248"/>
    </location>
</feature>
<comment type="catalytic activity">
    <reaction evidence="1 14 15 16">
        <text>Endonucleolytic cleavage to 5'-phosphomonoester.</text>
        <dbReference type="EC" id="3.1.26.4"/>
    </reaction>
</comment>
<keyword evidence="13 14" id="KW-0464">Manganese</keyword>
<comment type="subcellular location">
    <subcellularLocation>
        <location evidence="4 14">Cytoplasm</location>
    </subcellularLocation>
</comment>
<dbReference type="GO" id="GO:0005737">
    <property type="term" value="C:cytoplasm"/>
    <property type="evidence" value="ECO:0007669"/>
    <property type="project" value="UniProtKB-SubCell"/>
</dbReference>
<keyword evidence="10 14" id="KW-0479">Metal-binding</keyword>
<keyword evidence="8 14" id="KW-0963">Cytoplasm</keyword>
<organism evidence="18 19">
    <name type="scientific">Candidatus Nealsonbacteria bacterium CG23_combo_of_CG06-09_8_20_14_all_40_13</name>
    <dbReference type="NCBI Taxonomy" id="1974724"/>
    <lineage>
        <taxon>Bacteria</taxon>
        <taxon>Candidatus Nealsoniibacteriota</taxon>
    </lineage>
</organism>
<dbReference type="InterPro" id="IPR024567">
    <property type="entry name" value="RNase_HII/HIII_dom"/>
</dbReference>
<dbReference type="EMBL" id="PCRM01000025">
    <property type="protein sequence ID" value="PIP21693.1"/>
    <property type="molecule type" value="Genomic_DNA"/>
</dbReference>
<reference evidence="18 19" key="1">
    <citation type="submission" date="2017-09" db="EMBL/GenBank/DDBJ databases">
        <title>Depth-based differentiation of microbial function through sediment-hosted aquifers and enrichment of novel symbionts in the deep terrestrial subsurface.</title>
        <authorList>
            <person name="Probst A.J."/>
            <person name="Ladd B."/>
            <person name="Jarett J.K."/>
            <person name="Geller-Mcgrath D.E."/>
            <person name="Sieber C.M."/>
            <person name="Emerson J.B."/>
            <person name="Anantharaman K."/>
            <person name="Thomas B.C."/>
            <person name="Malmstrom R."/>
            <person name="Stieglmeier M."/>
            <person name="Klingl A."/>
            <person name="Woyke T."/>
            <person name="Ryan C.M."/>
            <person name="Banfield J.F."/>
        </authorList>
    </citation>
    <scope>NUCLEOTIDE SEQUENCE [LARGE SCALE GENOMIC DNA]</scope>
    <source>
        <strain evidence="18">CG23_combo_of_CG06-09_8_20_14_all_40_13</strain>
    </source>
</reference>
<evidence type="ECO:0000256" key="4">
    <source>
        <dbReference type="ARBA" id="ARBA00004496"/>
    </source>
</evidence>
<dbReference type="InterPro" id="IPR001352">
    <property type="entry name" value="RNase_HII/HIII"/>
</dbReference>
<evidence type="ECO:0000256" key="1">
    <source>
        <dbReference type="ARBA" id="ARBA00000077"/>
    </source>
</evidence>
<evidence type="ECO:0000256" key="12">
    <source>
        <dbReference type="ARBA" id="ARBA00022801"/>
    </source>
</evidence>
<proteinExistence type="inferred from homology"/>
<dbReference type="InterPro" id="IPR036397">
    <property type="entry name" value="RNaseH_sf"/>
</dbReference>
<protein>
    <recommendedName>
        <fullName evidence="7 14">Ribonuclease HII</fullName>
        <shortName evidence="14">RNase HII</shortName>
        <ecNumber evidence="6 14">3.1.26.4</ecNumber>
    </recommendedName>
</protein>
<dbReference type="SUPFAM" id="SSF53098">
    <property type="entry name" value="Ribonuclease H-like"/>
    <property type="match status" value="1"/>
</dbReference>
<evidence type="ECO:0000259" key="17">
    <source>
        <dbReference type="PROSITE" id="PS51975"/>
    </source>
</evidence>
<comment type="function">
    <text evidence="3 14 16">Endonuclease that specifically degrades the RNA of RNA-DNA hybrids.</text>
</comment>
<dbReference type="Proteomes" id="UP000231567">
    <property type="component" value="Unassembled WGS sequence"/>
</dbReference>
<feature type="binding site" evidence="14 15">
    <location>
        <position position="70"/>
    </location>
    <ligand>
        <name>a divalent metal cation</name>
        <dbReference type="ChEBI" id="CHEBI:60240"/>
    </ligand>
</feature>
<dbReference type="GO" id="GO:0006298">
    <property type="term" value="P:mismatch repair"/>
    <property type="evidence" value="ECO:0007669"/>
    <property type="project" value="TreeGrafter"/>
</dbReference>
<dbReference type="CDD" id="cd07182">
    <property type="entry name" value="RNase_HII_bacteria_HII_like"/>
    <property type="match status" value="1"/>
</dbReference>
<evidence type="ECO:0000256" key="16">
    <source>
        <dbReference type="RuleBase" id="RU003515"/>
    </source>
</evidence>
<dbReference type="GO" id="GO:0004523">
    <property type="term" value="F:RNA-DNA hybrid ribonuclease activity"/>
    <property type="evidence" value="ECO:0007669"/>
    <property type="project" value="UniProtKB-UniRule"/>
</dbReference>
<evidence type="ECO:0000313" key="18">
    <source>
        <dbReference type="EMBL" id="PIP21693.1"/>
    </source>
</evidence>
<dbReference type="AlphaFoldDB" id="A0A2G9YSJ0"/>
<accession>A0A2G9YSJ0</accession>
<evidence type="ECO:0000256" key="8">
    <source>
        <dbReference type="ARBA" id="ARBA00022490"/>
    </source>
</evidence>
<evidence type="ECO:0000256" key="13">
    <source>
        <dbReference type="ARBA" id="ARBA00023211"/>
    </source>
</evidence>
<dbReference type="InterPro" id="IPR022898">
    <property type="entry name" value="RNase_HII"/>
</dbReference>
<dbReference type="Gene3D" id="3.30.420.10">
    <property type="entry name" value="Ribonuclease H-like superfamily/Ribonuclease H"/>
    <property type="match status" value="1"/>
</dbReference>
<feature type="binding site" evidence="14 15">
    <location>
        <position position="71"/>
    </location>
    <ligand>
        <name>a divalent metal cation</name>
        <dbReference type="ChEBI" id="CHEBI:60240"/>
    </ligand>
</feature>
<dbReference type="PROSITE" id="PS51975">
    <property type="entry name" value="RNASE_H_2"/>
    <property type="match status" value="1"/>
</dbReference>
<comment type="caution">
    <text evidence="18">The sequence shown here is derived from an EMBL/GenBank/DDBJ whole genome shotgun (WGS) entry which is preliminary data.</text>
</comment>
<keyword evidence="11 14" id="KW-0255">Endonuclease</keyword>
<evidence type="ECO:0000256" key="9">
    <source>
        <dbReference type="ARBA" id="ARBA00022722"/>
    </source>
</evidence>
<dbReference type="EC" id="3.1.26.4" evidence="6 14"/>
<evidence type="ECO:0000256" key="14">
    <source>
        <dbReference type="HAMAP-Rule" id="MF_00052"/>
    </source>
</evidence>
<comment type="cofactor">
    <cofactor evidence="2">
        <name>Mg(2+)</name>
        <dbReference type="ChEBI" id="CHEBI:18420"/>
    </cofactor>
</comment>
<dbReference type="PANTHER" id="PTHR10954:SF18">
    <property type="entry name" value="RIBONUCLEASE HII"/>
    <property type="match status" value="1"/>
</dbReference>
<evidence type="ECO:0000256" key="15">
    <source>
        <dbReference type="PROSITE-ProRule" id="PRU01319"/>
    </source>
</evidence>
<dbReference type="GO" id="GO:0032299">
    <property type="term" value="C:ribonuclease H2 complex"/>
    <property type="evidence" value="ECO:0007669"/>
    <property type="project" value="TreeGrafter"/>
</dbReference>
<evidence type="ECO:0000256" key="10">
    <source>
        <dbReference type="ARBA" id="ARBA00022723"/>
    </source>
</evidence>
<dbReference type="GO" id="GO:0030145">
    <property type="term" value="F:manganese ion binding"/>
    <property type="evidence" value="ECO:0007669"/>
    <property type="project" value="UniProtKB-UniRule"/>
</dbReference>
<dbReference type="GO" id="GO:0043137">
    <property type="term" value="P:DNA replication, removal of RNA primer"/>
    <property type="evidence" value="ECO:0007669"/>
    <property type="project" value="TreeGrafter"/>
</dbReference>
<evidence type="ECO:0000256" key="7">
    <source>
        <dbReference type="ARBA" id="ARBA00019179"/>
    </source>
</evidence>
<comment type="similarity">
    <text evidence="5 14 16">Belongs to the RNase HII family.</text>
</comment>
<feature type="binding site" evidence="14 15">
    <location>
        <position position="161"/>
    </location>
    <ligand>
        <name>a divalent metal cation</name>
        <dbReference type="ChEBI" id="CHEBI:60240"/>
    </ligand>
</feature>
<dbReference type="InterPro" id="IPR012337">
    <property type="entry name" value="RNaseH-like_sf"/>
</dbReference>
<dbReference type="Pfam" id="PF01351">
    <property type="entry name" value="RNase_HII"/>
    <property type="match status" value="1"/>
</dbReference>
<sequence length="248" mass="28110">MILRKGLIRQEIPLAEKIITAKLKANDRLCRRQLKKKTRKLKISKKLRIPKRYHEEALTKQGFTNIAGLDEVGRGALAGPLIAAAVILSVKKIYKIRDSKLLNSKLRNLLAAKIKKEARCYAIGKASVSEIKKLGLQPATYLAFKRAVSKLKAKPDFLLIDAYTLPESEILQKGIKKGDLICTSISAASIVAKDYRDKLMIKLHKKYPHYRFDLHKGYGTALHLERLKQYGPSKIHRQNFAPVKNLTF</sequence>
<comment type="cofactor">
    <cofactor evidence="14 15">
        <name>Mn(2+)</name>
        <dbReference type="ChEBI" id="CHEBI:29035"/>
    </cofactor>
    <cofactor evidence="14 15">
        <name>Mg(2+)</name>
        <dbReference type="ChEBI" id="CHEBI:18420"/>
    </cofactor>
    <text evidence="14 15">Manganese or magnesium. Binds 1 divalent metal ion per monomer in the absence of substrate. May bind a second metal ion after substrate binding.</text>
</comment>
<name>A0A2G9YSJ0_9BACT</name>
<evidence type="ECO:0000256" key="6">
    <source>
        <dbReference type="ARBA" id="ARBA00012180"/>
    </source>
</evidence>
<dbReference type="PANTHER" id="PTHR10954">
    <property type="entry name" value="RIBONUCLEASE H2 SUBUNIT A"/>
    <property type="match status" value="1"/>
</dbReference>
<evidence type="ECO:0000256" key="11">
    <source>
        <dbReference type="ARBA" id="ARBA00022759"/>
    </source>
</evidence>
<dbReference type="HAMAP" id="MF_00052_B">
    <property type="entry name" value="RNase_HII_B"/>
    <property type="match status" value="1"/>
</dbReference>
<dbReference type="NCBIfam" id="NF000595">
    <property type="entry name" value="PRK00015.1-3"/>
    <property type="match status" value="1"/>
</dbReference>
<evidence type="ECO:0000313" key="19">
    <source>
        <dbReference type="Proteomes" id="UP000231567"/>
    </source>
</evidence>
<keyword evidence="9 14" id="KW-0540">Nuclease</keyword>
<evidence type="ECO:0000256" key="2">
    <source>
        <dbReference type="ARBA" id="ARBA00001946"/>
    </source>
</evidence>
<evidence type="ECO:0000256" key="3">
    <source>
        <dbReference type="ARBA" id="ARBA00004065"/>
    </source>
</evidence>
<dbReference type="GO" id="GO:0003723">
    <property type="term" value="F:RNA binding"/>
    <property type="evidence" value="ECO:0007669"/>
    <property type="project" value="UniProtKB-UniRule"/>
</dbReference>